<feature type="compositionally biased region" description="Basic residues" evidence="1">
    <location>
        <begin position="155"/>
        <end position="165"/>
    </location>
</feature>
<evidence type="ECO:0000313" key="3">
    <source>
        <dbReference type="Proteomes" id="UP000597762"/>
    </source>
</evidence>
<reference evidence="2" key="1">
    <citation type="submission" date="2021-01" db="EMBL/GenBank/DDBJ databases">
        <authorList>
            <person name="Li R."/>
            <person name="Bekaert M."/>
        </authorList>
    </citation>
    <scope>NUCLEOTIDE SEQUENCE</scope>
    <source>
        <strain evidence="2">Farmed</strain>
    </source>
</reference>
<protein>
    <submittedName>
        <fullName evidence="2">Uncharacterized protein</fullName>
    </submittedName>
</protein>
<gene>
    <name evidence="2" type="ORF">SPHA_58602</name>
</gene>
<accession>A0A812DT17</accession>
<evidence type="ECO:0000256" key="1">
    <source>
        <dbReference type="SAM" id="MobiDB-lite"/>
    </source>
</evidence>
<name>A0A812DT17_ACAPH</name>
<comment type="caution">
    <text evidence="2">The sequence shown here is derived from an EMBL/GenBank/DDBJ whole genome shotgun (WGS) entry which is preliminary data.</text>
</comment>
<sequence>MPRNAHTTESGYGKRRPSTKLRTLRTHLPRRITAVRLRRITGVRYGKRRPPNLGTTSGWWSHDHCSGTTHVRLRQTKAFDELRHLTILRGLRTCLVMRITESGCGKTKAFDKITHFTHSPSKAHYGSPATVNEGLLRELTHMPLTFGALRSPATAKRRPSTKLRTLRSGPSNHVQARRTSGYGALRESGYGKRRPPNLGTTSGRTWSHDHCSGTTHVRLRQTKAFDELRHLTILRDLRTCLVRRITGVRLRQTKAFDKIKHFTHTPSKAHYGSPATVNEGLLRSYAHASKAHYGSPATANEGLRQNYALLRTHLPRRITAVRLRHDARPATANEGIRRTRHLTILRDLRTCLVMRITGVRLRQTKAFDKITHFYALTFQGALRQSGYGKRRPSTKLRSYAHASYGALRGVRLRQTKAFDKNYAGLYALTFQGALRQSGYGALRASGYGKRRPAELRDLRSHDLCSGITGVRLRQTKAFDELRHLTILRDLRTCLVMRITGVRLRQTKAFDKITHFTHSPSKAHYGSPATVNEGLLRELRTCLLRRTTGVRLRQTKAFDKITHFTHSPSKAHYGSPATVNEGIRRT</sequence>
<dbReference type="Proteomes" id="UP000597762">
    <property type="component" value="Unassembled WGS sequence"/>
</dbReference>
<evidence type="ECO:0000313" key="2">
    <source>
        <dbReference type="EMBL" id="CAE1306329.1"/>
    </source>
</evidence>
<feature type="compositionally biased region" description="Polar residues" evidence="1">
    <location>
        <begin position="168"/>
        <end position="178"/>
    </location>
</feature>
<dbReference type="EMBL" id="CAHIKZ030004017">
    <property type="protein sequence ID" value="CAE1306329.1"/>
    <property type="molecule type" value="Genomic_DNA"/>
</dbReference>
<keyword evidence="3" id="KW-1185">Reference proteome</keyword>
<organism evidence="2 3">
    <name type="scientific">Acanthosepion pharaonis</name>
    <name type="common">Pharaoh cuttlefish</name>
    <name type="synonym">Sepia pharaonis</name>
    <dbReference type="NCBI Taxonomy" id="158019"/>
    <lineage>
        <taxon>Eukaryota</taxon>
        <taxon>Metazoa</taxon>
        <taxon>Spiralia</taxon>
        <taxon>Lophotrochozoa</taxon>
        <taxon>Mollusca</taxon>
        <taxon>Cephalopoda</taxon>
        <taxon>Coleoidea</taxon>
        <taxon>Decapodiformes</taxon>
        <taxon>Sepiida</taxon>
        <taxon>Sepiina</taxon>
        <taxon>Sepiidae</taxon>
        <taxon>Acanthosepion</taxon>
    </lineage>
</organism>
<feature type="region of interest" description="Disordered" evidence="1">
    <location>
        <begin position="151"/>
        <end position="211"/>
    </location>
</feature>
<dbReference type="AlphaFoldDB" id="A0A812DT17"/>
<proteinExistence type="predicted"/>